<evidence type="ECO:0000313" key="2">
    <source>
        <dbReference type="Proteomes" id="UP001378956"/>
    </source>
</evidence>
<keyword evidence="2" id="KW-1185">Reference proteome</keyword>
<protein>
    <submittedName>
        <fullName evidence="1">DUF2158 domain-containing protein</fullName>
    </submittedName>
</protein>
<comment type="caution">
    <text evidence="1">The sequence shown here is derived from an EMBL/GenBank/DDBJ whole genome shotgun (WGS) entry which is preliminary data.</text>
</comment>
<reference evidence="1 2" key="1">
    <citation type="submission" date="2024-03" db="EMBL/GenBank/DDBJ databases">
        <title>Sequence of Lycoming College Course Isolates.</title>
        <authorList>
            <person name="Plotts O."/>
            <person name="Newman J."/>
        </authorList>
    </citation>
    <scope>NUCLEOTIDE SEQUENCE [LARGE SCALE GENOMIC DNA]</scope>
    <source>
        <strain evidence="1 2">CJB-3</strain>
    </source>
</reference>
<sequence length="58" mass="6421">MEEKKIKPGDLVKLKSGSPQMTVDAILGSGQIQCVWFSTTKNEFDVLLIWPDSVKPSV</sequence>
<accession>A0ABU8NS28</accession>
<proteinExistence type="predicted"/>
<evidence type="ECO:0000313" key="1">
    <source>
        <dbReference type="EMBL" id="MEJ2905068.1"/>
    </source>
</evidence>
<gene>
    <name evidence="1" type="ORF">WAE58_21665</name>
</gene>
<dbReference type="EMBL" id="JBBEUB010000009">
    <property type="protein sequence ID" value="MEJ2905068.1"/>
    <property type="molecule type" value="Genomic_DNA"/>
</dbReference>
<name>A0ABU8NS28_9SPHI</name>
<dbReference type="Pfam" id="PF09926">
    <property type="entry name" value="DUF2158"/>
    <property type="match status" value="1"/>
</dbReference>
<organism evidence="1 2">
    <name type="scientific">Pedobacter panaciterrae</name>
    <dbReference type="NCBI Taxonomy" id="363849"/>
    <lineage>
        <taxon>Bacteria</taxon>
        <taxon>Pseudomonadati</taxon>
        <taxon>Bacteroidota</taxon>
        <taxon>Sphingobacteriia</taxon>
        <taxon>Sphingobacteriales</taxon>
        <taxon>Sphingobacteriaceae</taxon>
        <taxon>Pedobacter</taxon>
    </lineage>
</organism>
<dbReference type="Proteomes" id="UP001378956">
    <property type="component" value="Unassembled WGS sequence"/>
</dbReference>
<dbReference type="InterPro" id="IPR019226">
    <property type="entry name" value="DUF2158"/>
</dbReference>
<dbReference type="RefSeq" id="WP_337717560.1">
    <property type="nucleotide sequence ID" value="NZ_JBBEUB010000009.1"/>
</dbReference>